<comment type="similarity">
    <text evidence="1">Belongs to the short-chain dehydrogenases/reductases (SDR) family.</text>
</comment>
<protein>
    <recommendedName>
        <fullName evidence="3">Ketoreductase domain-containing protein</fullName>
    </recommendedName>
</protein>
<dbReference type="Pfam" id="PF00106">
    <property type="entry name" value="adh_short"/>
    <property type="match status" value="1"/>
</dbReference>
<keyword evidence="5" id="KW-1185">Reference proteome</keyword>
<dbReference type="InterPro" id="IPR057326">
    <property type="entry name" value="KR_dom"/>
</dbReference>
<evidence type="ECO:0000256" key="2">
    <source>
        <dbReference type="ARBA" id="ARBA00023002"/>
    </source>
</evidence>
<sequence length="306" mass="33135">MSFMESLPRPTKTYHTKSYDRLSKNHCFEGAGKTVLVTGGAGGVGLAISKAFAESGVSRLVIVSRSAGPQAAAKAELEAAHPGLEVVTHAASITDRARTAEILRGLETSGGLDILVLCAGVAHRRVAAAEVTPEEVRDAFDVNAVTAFDWTQAYLASPSPRSKTVINVASAVAQMRNPMRAAYGPSKAAGVQIMQSFAAEADWKQKMMQQQQQGEEEKTEMETTRIFSFHPGSLYTPGTAEHFARDALEWDDIELPAHFARWLAGPQSDFLHGRFLWAQWDVDELIAAKERLAANPMALTIGLIQL</sequence>
<evidence type="ECO:0000256" key="1">
    <source>
        <dbReference type="ARBA" id="ARBA00006484"/>
    </source>
</evidence>
<keyword evidence="2" id="KW-0560">Oxidoreductase</keyword>
<dbReference type="CDD" id="cd05233">
    <property type="entry name" value="SDR_c"/>
    <property type="match status" value="1"/>
</dbReference>
<dbReference type="InterPro" id="IPR002347">
    <property type="entry name" value="SDR_fam"/>
</dbReference>
<comment type="caution">
    <text evidence="4">The sequence shown here is derived from an EMBL/GenBank/DDBJ whole genome shotgun (WGS) entry which is preliminary data.</text>
</comment>
<dbReference type="PANTHER" id="PTHR42901:SF1">
    <property type="entry name" value="ALCOHOL DEHYDROGENASE"/>
    <property type="match status" value="1"/>
</dbReference>
<evidence type="ECO:0000313" key="5">
    <source>
        <dbReference type="Proteomes" id="UP001396898"/>
    </source>
</evidence>
<reference evidence="4 5" key="1">
    <citation type="submission" date="2023-01" db="EMBL/GenBank/DDBJ databases">
        <title>Analysis of 21 Apiospora genomes using comparative genomics revels a genus with tremendous synthesis potential of carbohydrate active enzymes and secondary metabolites.</title>
        <authorList>
            <person name="Sorensen T."/>
        </authorList>
    </citation>
    <scope>NUCLEOTIDE SEQUENCE [LARGE SCALE GENOMIC DNA]</scope>
    <source>
        <strain evidence="4 5">CBS 20057</strain>
    </source>
</reference>
<proteinExistence type="inferred from homology"/>
<dbReference type="SMART" id="SM00822">
    <property type="entry name" value="PKS_KR"/>
    <property type="match status" value="1"/>
</dbReference>
<dbReference type="PANTHER" id="PTHR42901">
    <property type="entry name" value="ALCOHOL DEHYDROGENASE"/>
    <property type="match status" value="1"/>
</dbReference>
<dbReference type="EMBL" id="JAQQWI010000022">
    <property type="protein sequence ID" value="KAK7996051.1"/>
    <property type="molecule type" value="Genomic_DNA"/>
</dbReference>
<dbReference type="Gene3D" id="3.40.50.720">
    <property type="entry name" value="NAD(P)-binding Rossmann-like Domain"/>
    <property type="match status" value="1"/>
</dbReference>
<accession>A0ABR1R235</accession>
<feature type="domain" description="Ketoreductase" evidence="3">
    <location>
        <begin position="33"/>
        <end position="206"/>
    </location>
</feature>
<evidence type="ECO:0000313" key="4">
    <source>
        <dbReference type="EMBL" id="KAK7996051.1"/>
    </source>
</evidence>
<name>A0ABR1R235_9PEZI</name>
<organism evidence="4 5">
    <name type="scientific">Apiospora marii</name>
    <dbReference type="NCBI Taxonomy" id="335849"/>
    <lineage>
        <taxon>Eukaryota</taxon>
        <taxon>Fungi</taxon>
        <taxon>Dikarya</taxon>
        <taxon>Ascomycota</taxon>
        <taxon>Pezizomycotina</taxon>
        <taxon>Sordariomycetes</taxon>
        <taxon>Xylariomycetidae</taxon>
        <taxon>Amphisphaeriales</taxon>
        <taxon>Apiosporaceae</taxon>
        <taxon>Apiospora</taxon>
    </lineage>
</organism>
<dbReference type="InterPro" id="IPR036291">
    <property type="entry name" value="NAD(P)-bd_dom_sf"/>
</dbReference>
<gene>
    <name evidence="4" type="ORF">PG991_015518</name>
</gene>
<dbReference type="SUPFAM" id="SSF51735">
    <property type="entry name" value="NAD(P)-binding Rossmann-fold domains"/>
    <property type="match status" value="1"/>
</dbReference>
<dbReference type="PRINTS" id="PR00081">
    <property type="entry name" value="GDHRDH"/>
</dbReference>
<dbReference type="Proteomes" id="UP001396898">
    <property type="component" value="Unassembled WGS sequence"/>
</dbReference>
<evidence type="ECO:0000259" key="3">
    <source>
        <dbReference type="SMART" id="SM00822"/>
    </source>
</evidence>